<evidence type="ECO:0000313" key="2">
    <source>
        <dbReference type="EMBL" id="OQV23728.1"/>
    </source>
</evidence>
<comment type="caution">
    <text evidence="2">The sequence shown here is derived from an EMBL/GenBank/DDBJ whole genome shotgun (WGS) entry which is preliminary data.</text>
</comment>
<keyword evidence="1" id="KW-0472">Membrane</keyword>
<feature type="transmembrane region" description="Helical" evidence="1">
    <location>
        <begin position="167"/>
        <end position="189"/>
    </location>
</feature>
<name>A0A1W0X8K5_HYPEX</name>
<feature type="transmembrane region" description="Helical" evidence="1">
    <location>
        <begin position="107"/>
        <end position="132"/>
    </location>
</feature>
<gene>
    <name evidence="2" type="ORF">BV898_02465</name>
</gene>
<dbReference type="Proteomes" id="UP000192578">
    <property type="component" value="Unassembled WGS sequence"/>
</dbReference>
<dbReference type="EMBL" id="MTYJ01000010">
    <property type="protein sequence ID" value="OQV23728.1"/>
    <property type="molecule type" value="Genomic_DNA"/>
</dbReference>
<reference evidence="3" key="1">
    <citation type="submission" date="2017-01" db="EMBL/GenBank/DDBJ databases">
        <title>Comparative genomics of anhydrobiosis in the tardigrade Hypsibius dujardini.</title>
        <authorList>
            <person name="Yoshida Y."/>
            <person name="Koutsovoulos G."/>
            <person name="Laetsch D."/>
            <person name="Stevens L."/>
            <person name="Kumar S."/>
            <person name="Horikawa D."/>
            <person name="Ishino K."/>
            <person name="Komine S."/>
            <person name="Tomita M."/>
            <person name="Blaxter M."/>
            <person name="Arakawa K."/>
        </authorList>
    </citation>
    <scope>NUCLEOTIDE SEQUENCE [LARGE SCALE GENOMIC DNA]</scope>
    <source>
        <strain evidence="3">Z151</strain>
    </source>
</reference>
<protein>
    <submittedName>
        <fullName evidence="2">Uncharacterized protein</fullName>
    </submittedName>
</protein>
<feature type="transmembrane region" description="Helical" evidence="1">
    <location>
        <begin position="70"/>
        <end position="87"/>
    </location>
</feature>
<organism evidence="2 3">
    <name type="scientific">Hypsibius exemplaris</name>
    <name type="common">Freshwater tardigrade</name>
    <dbReference type="NCBI Taxonomy" id="2072580"/>
    <lineage>
        <taxon>Eukaryota</taxon>
        <taxon>Metazoa</taxon>
        <taxon>Ecdysozoa</taxon>
        <taxon>Tardigrada</taxon>
        <taxon>Eutardigrada</taxon>
        <taxon>Parachela</taxon>
        <taxon>Hypsibioidea</taxon>
        <taxon>Hypsibiidae</taxon>
        <taxon>Hypsibius</taxon>
    </lineage>
</organism>
<proteinExistence type="predicted"/>
<sequence>MATRSSLSTGPIDPNGEEIEMVEPTALRITSQAVPLNKLQAAVRNNQVLRLRLQQQDQAQNQDRQNKSQSAALPFVTTGVLNCTLIANNVDDLADFDKVIEWDTRAVMLLLTIVFLLLVQFAIVGVLSYLFYLGSAATSIAEDFSEAAVDKVAFEKESRRLRRIRNLLHAIMLVLALNASVFEVIYLTLSKEIV</sequence>
<keyword evidence="1" id="KW-1133">Transmembrane helix</keyword>
<accession>A0A1W0X8K5</accession>
<evidence type="ECO:0000256" key="1">
    <source>
        <dbReference type="SAM" id="Phobius"/>
    </source>
</evidence>
<dbReference type="AlphaFoldDB" id="A0A1W0X8K5"/>
<keyword evidence="3" id="KW-1185">Reference proteome</keyword>
<keyword evidence="1" id="KW-0812">Transmembrane</keyword>
<evidence type="ECO:0000313" key="3">
    <source>
        <dbReference type="Proteomes" id="UP000192578"/>
    </source>
</evidence>